<comment type="similarity">
    <text evidence="2">Belongs to the D-isomer specific 2-hydroxyacid dehydrogenase family.</text>
</comment>
<evidence type="ECO:0000313" key="8">
    <source>
        <dbReference type="EMBL" id="ABZ09375.1"/>
    </source>
</evidence>
<protein>
    <recommendedName>
        <fullName evidence="3">phosphoglycerate dehydrogenase</fullName>
        <ecNumber evidence="3">1.1.1.95</ecNumber>
    </recommendedName>
</protein>
<dbReference type="PANTHER" id="PTHR42938:SF47">
    <property type="entry name" value="HYDROXYPYRUVATE REDUCTASE"/>
    <property type="match status" value="1"/>
</dbReference>
<comment type="pathway">
    <text evidence="1">Amino-acid biosynthesis; L-serine biosynthesis; L-serine from 3-phospho-D-glycerate: step 1/3.</text>
</comment>
<dbReference type="InterPro" id="IPR006139">
    <property type="entry name" value="D-isomer_2_OHA_DH_cat_dom"/>
</dbReference>
<dbReference type="FunFam" id="3.30.1330.90:FF:000003">
    <property type="entry name" value="D-3-phosphoglycerate dehydrogenase"/>
    <property type="match status" value="1"/>
</dbReference>
<dbReference type="FunFam" id="3.40.50.720:FF:000021">
    <property type="entry name" value="D-3-phosphoglycerate dehydrogenase"/>
    <property type="match status" value="1"/>
</dbReference>
<dbReference type="SUPFAM" id="SSF143548">
    <property type="entry name" value="Serine metabolism enzymes domain"/>
    <property type="match status" value="1"/>
</dbReference>
<dbReference type="SUPFAM" id="SSF51735">
    <property type="entry name" value="NAD(P)-binding Rossmann-fold domains"/>
    <property type="match status" value="1"/>
</dbReference>
<dbReference type="InterPro" id="IPR029753">
    <property type="entry name" value="D-isomer_DH_CS"/>
</dbReference>
<dbReference type="InterPro" id="IPR045865">
    <property type="entry name" value="ACT-like_dom_sf"/>
</dbReference>
<dbReference type="AlphaFoldDB" id="B3T9W6"/>
<dbReference type="InterPro" id="IPR006236">
    <property type="entry name" value="PGDH"/>
</dbReference>
<dbReference type="GO" id="GO:0006564">
    <property type="term" value="P:L-serine biosynthetic process"/>
    <property type="evidence" value="ECO:0007669"/>
    <property type="project" value="InterPro"/>
</dbReference>
<reference evidence="8" key="1">
    <citation type="journal article" date="2008" name="ISME J.">
        <title>Genomic patterns of recombination, clonal divergence and environment in marine microbial populations.</title>
        <authorList>
            <person name="Konstantinidis K.T."/>
            <person name="Delong E.F."/>
        </authorList>
    </citation>
    <scope>NUCLEOTIDE SEQUENCE</scope>
</reference>
<name>B3T9W6_9ZZZZ</name>
<dbReference type="PROSITE" id="PS51671">
    <property type="entry name" value="ACT"/>
    <property type="match status" value="1"/>
</dbReference>
<dbReference type="Gene3D" id="3.40.50.720">
    <property type="entry name" value="NAD(P)-binding Rossmann-like Domain"/>
    <property type="match status" value="2"/>
</dbReference>
<evidence type="ECO:0000256" key="1">
    <source>
        <dbReference type="ARBA" id="ARBA00005216"/>
    </source>
</evidence>
<dbReference type="Gene3D" id="3.30.70.260">
    <property type="match status" value="1"/>
</dbReference>
<dbReference type="Pfam" id="PF00389">
    <property type="entry name" value="2-Hacid_dh"/>
    <property type="match status" value="1"/>
</dbReference>
<dbReference type="InterPro" id="IPR045626">
    <property type="entry name" value="PGDH_ASB_dom"/>
</dbReference>
<dbReference type="PROSITE" id="PS00065">
    <property type="entry name" value="D_2_HYDROXYACID_DH_1"/>
    <property type="match status" value="1"/>
</dbReference>
<keyword evidence="4" id="KW-0560">Oxidoreductase</keyword>
<accession>B3T9W6</accession>
<dbReference type="PROSITE" id="PS00671">
    <property type="entry name" value="D_2_HYDROXYACID_DH_3"/>
    <property type="match status" value="1"/>
</dbReference>
<evidence type="ECO:0000259" key="7">
    <source>
        <dbReference type="PROSITE" id="PS51671"/>
    </source>
</evidence>
<keyword evidence="5" id="KW-0520">NAD</keyword>
<dbReference type="InterPro" id="IPR036291">
    <property type="entry name" value="NAD(P)-bd_dom_sf"/>
</dbReference>
<evidence type="ECO:0000256" key="5">
    <source>
        <dbReference type="ARBA" id="ARBA00023027"/>
    </source>
</evidence>
<dbReference type="Pfam" id="PF19304">
    <property type="entry name" value="PGDH_inter"/>
    <property type="match status" value="1"/>
</dbReference>
<dbReference type="InterPro" id="IPR002912">
    <property type="entry name" value="ACT_dom"/>
</dbReference>
<evidence type="ECO:0000256" key="3">
    <source>
        <dbReference type="ARBA" id="ARBA00013143"/>
    </source>
</evidence>
<gene>
    <name evidence="8" type="ORF">ALOHA_HF4000APKG7H23ctg3g40</name>
</gene>
<dbReference type="UniPathway" id="UPA00135">
    <property type="reaction ID" value="UER00196"/>
</dbReference>
<dbReference type="GO" id="GO:0004617">
    <property type="term" value="F:phosphoglycerate dehydrogenase activity"/>
    <property type="evidence" value="ECO:0007669"/>
    <property type="project" value="UniProtKB-EC"/>
</dbReference>
<dbReference type="PANTHER" id="PTHR42938">
    <property type="entry name" value="FORMATE DEHYDROGENASE 1"/>
    <property type="match status" value="1"/>
</dbReference>
<dbReference type="NCBIfam" id="TIGR01327">
    <property type="entry name" value="PGDH"/>
    <property type="match status" value="1"/>
</dbReference>
<dbReference type="Gene3D" id="3.30.1330.90">
    <property type="entry name" value="D-3-phosphoglycerate dehydrogenase, domain 3"/>
    <property type="match status" value="1"/>
</dbReference>
<dbReference type="InterPro" id="IPR006140">
    <property type="entry name" value="D-isomer_DH_NAD-bd"/>
</dbReference>
<dbReference type="InterPro" id="IPR029752">
    <property type="entry name" value="D-isomer_DH_CS1"/>
</dbReference>
<proteinExistence type="inferred from homology"/>
<dbReference type="InterPro" id="IPR029009">
    <property type="entry name" value="ASB_dom_sf"/>
</dbReference>
<dbReference type="FunFam" id="3.30.70.260:FF:000008">
    <property type="entry name" value="D-3-phosphoglycerate dehydrogenase, chloroplastic"/>
    <property type="match status" value="1"/>
</dbReference>
<evidence type="ECO:0000256" key="2">
    <source>
        <dbReference type="ARBA" id="ARBA00005854"/>
    </source>
</evidence>
<dbReference type="SUPFAM" id="SSF52283">
    <property type="entry name" value="Formate/glycerate dehydrogenase catalytic domain-like"/>
    <property type="match status" value="1"/>
</dbReference>
<feature type="domain" description="ACT" evidence="7">
    <location>
        <begin position="419"/>
        <end position="491"/>
    </location>
</feature>
<sequence length="491" mass="52778">MQEIIGGYEALIVRSETQVTAGLIEAGGHLQVIGRAGVGVDNVDLDAATRQGIPVVNAPTGNTVAAAEHTLALMLAMVRHIPQADASVRMGEWRRSAFMGVEVRGKILGIIGLGKVGSEVARRTRALQMRILAHDPFVPQESARSLGVEMVSLDQLMAEADFITIHTPLTATTQQLLGPAQFQQLKHGVRIINAARGGLVNEQLLLEALESGRVAGAALDVFVEEPPKQSPLLQHPRVVLTPHLGASTEEAQTEVALEIADQVLAVLAGSSAQYTVNVPYIPEEVREALAPFIPVATFLGKVAIQLAEGQFESLTLSYSGEIAHYDTSLLKAAALVGILGHISSERVNLVNAPVFAQQRGVKVFEQKEENGTQRTNLMSVEVRTSQGSTRLGGTSVNDQVHLVRVNDFSLDLQPTGRFMMFTEHTDRPGMIGRMGTIAGEHDINISFMEVGRRAPRGEATMIVGLDDPISDEALAEFRAIPHVSRVRVVAI</sequence>
<dbReference type="GO" id="GO:0051287">
    <property type="term" value="F:NAD binding"/>
    <property type="evidence" value="ECO:0007669"/>
    <property type="project" value="InterPro"/>
</dbReference>
<evidence type="ECO:0000256" key="4">
    <source>
        <dbReference type="ARBA" id="ARBA00023002"/>
    </source>
</evidence>
<dbReference type="EC" id="1.1.1.95" evidence="3"/>
<dbReference type="Pfam" id="PF02826">
    <property type="entry name" value="2-Hacid_dh_C"/>
    <property type="match status" value="1"/>
</dbReference>
<dbReference type="EMBL" id="EU016649">
    <property type="protein sequence ID" value="ABZ09375.1"/>
    <property type="molecule type" value="Genomic_DNA"/>
</dbReference>
<organism evidence="8">
    <name type="scientific">uncultured marine microorganism HF4000_APKG7H23</name>
    <dbReference type="NCBI Taxonomy" id="455551"/>
    <lineage>
        <taxon>unclassified sequences</taxon>
        <taxon>environmental samples</taxon>
    </lineage>
</organism>
<dbReference type="SUPFAM" id="SSF55021">
    <property type="entry name" value="ACT-like"/>
    <property type="match status" value="1"/>
</dbReference>
<dbReference type="CDD" id="cd12173">
    <property type="entry name" value="PGDH_4"/>
    <property type="match status" value="1"/>
</dbReference>
<evidence type="ECO:0000256" key="6">
    <source>
        <dbReference type="ARBA" id="ARBA00048731"/>
    </source>
</evidence>
<comment type="catalytic activity">
    <reaction evidence="6">
        <text>(2R)-3-phosphoglycerate + NAD(+) = 3-phosphooxypyruvate + NADH + H(+)</text>
        <dbReference type="Rhea" id="RHEA:12641"/>
        <dbReference type="ChEBI" id="CHEBI:15378"/>
        <dbReference type="ChEBI" id="CHEBI:18110"/>
        <dbReference type="ChEBI" id="CHEBI:57540"/>
        <dbReference type="ChEBI" id="CHEBI:57945"/>
        <dbReference type="ChEBI" id="CHEBI:58272"/>
        <dbReference type="EC" id="1.1.1.95"/>
    </reaction>
</comment>
<dbReference type="CDD" id="cd04902">
    <property type="entry name" value="ACT_3PGDH-xct"/>
    <property type="match status" value="1"/>
</dbReference>